<reference evidence="6" key="1">
    <citation type="submission" date="2016-10" db="EMBL/GenBank/DDBJ databases">
        <authorList>
            <person name="Varghese N."/>
        </authorList>
    </citation>
    <scope>NUCLEOTIDE SEQUENCE [LARGE SCALE GENOMIC DNA]</scope>
    <source>
        <strain evidence="6">DSM 20639</strain>
    </source>
</reference>
<evidence type="ECO:0000256" key="4">
    <source>
        <dbReference type="SAM" id="MobiDB-lite"/>
    </source>
</evidence>
<dbReference type="Proteomes" id="UP000182744">
    <property type="component" value="Unassembled WGS sequence"/>
</dbReference>
<protein>
    <submittedName>
        <fullName evidence="5">Zinc transport system substrate-binding protein</fullName>
    </submittedName>
</protein>
<evidence type="ECO:0000256" key="2">
    <source>
        <dbReference type="ARBA" id="ARBA00022448"/>
    </source>
</evidence>
<organism evidence="5 6">
    <name type="scientific">Actinobaculum suis</name>
    <dbReference type="NCBI Taxonomy" id="1657"/>
    <lineage>
        <taxon>Bacteria</taxon>
        <taxon>Bacillati</taxon>
        <taxon>Actinomycetota</taxon>
        <taxon>Actinomycetes</taxon>
        <taxon>Actinomycetales</taxon>
        <taxon>Actinomycetaceae</taxon>
        <taxon>Actinobaculum</taxon>
    </lineage>
</organism>
<dbReference type="InterPro" id="IPR006127">
    <property type="entry name" value="ZnuA-like"/>
</dbReference>
<dbReference type="InterPro" id="IPR050492">
    <property type="entry name" value="Bact_metal-bind_prot9"/>
</dbReference>
<dbReference type="SUPFAM" id="SSF53807">
    <property type="entry name" value="Helical backbone' metal receptor"/>
    <property type="match status" value="1"/>
</dbReference>
<keyword evidence="2" id="KW-0813">Transport</keyword>
<comment type="similarity">
    <text evidence="1">Belongs to the bacterial solute-binding protein 9 family.</text>
</comment>
<sequence length="307" mass="32365">MLSLAGCTTPPPSPAASSSGPAADSDTVQTPATPKIRVTATSYPIAWVAEQIGGEYATVSMATPAGVDPLLYAYTPEELAQLGEASDVLFYVAGFQPALDENLAQVSTPAVDLAPHVQLVHHRALAGNHGDESGEAGRQLDPYFWHDTERLTRLAGAVREALSNMDPAHATEYAQALDSLTGKLNELDAHYAAGLAQCATRTVVTYRPAYAYMTDRYHLQQVAVQAMDPAITPTAKDIRNVKLEINANHVGTVFTEGGNSEAIAQLAGETGTQVASLDSLSTPPAEGDYLSGMEENLQSLRAGLGCQ</sequence>
<name>A0A1G6ZCA0_9ACTO</name>
<dbReference type="Pfam" id="PF01297">
    <property type="entry name" value="ZnuA"/>
    <property type="match status" value="1"/>
</dbReference>
<gene>
    <name evidence="5" type="ORF">SAMN05421878_10138</name>
</gene>
<keyword evidence="6" id="KW-1185">Reference proteome</keyword>
<feature type="compositionally biased region" description="Low complexity" evidence="4">
    <location>
        <begin position="15"/>
        <end position="26"/>
    </location>
</feature>
<keyword evidence="3" id="KW-0732">Signal</keyword>
<evidence type="ECO:0000313" key="6">
    <source>
        <dbReference type="Proteomes" id="UP000182744"/>
    </source>
</evidence>
<dbReference type="PANTHER" id="PTHR42953:SF3">
    <property type="entry name" value="HIGH-AFFINITY ZINC UPTAKE SYSTEM PROTEIN ZNUA"/>
    <property type="match status" value="1"/>
</dbReference>
<accession>A0A1G6ZCA0</accession>
<evidence type="ECO:0000313" key="5">
    <source>
        <dbReference type="EMBL" id="SDD99505.1"/>
    </source>
</evidence>
<dbReference type="Gene3D" id="3.40.50.1980">
    <property type="entry name" value="Nitrogenase molybdenum iron protein domain"/>
    <property type="match status" value="2"/>
</dbReference>
<dbReference type="AlphaFoldDB" id="A0A1G6ZCA0"/>
<dbReference type="EMBL" id="FNAU01000001">
    <property type="protein sequence ID" value="SDD99505.1"/>
    <property type="molecule type" value="Genomic_DNA"/>
</dbReference>
<evidence type="ECO:0000256" key="1">
    <source>
        <dbReference type="ARBA" id="ARBA00011028"/>
    </source>
</evidence>
<feature type="region of interest" description="Disordered" evidence="4">
    <location>
        <begin position="1"/>
        <end position="33"/>
    </location>
</feature>
<dbReference type="GO" id="GO:0030001">
    <property type="term" value="P:metal ion transport"/>
    <property type="evidence" value="ECO:0007669"/>
    <property type="project" value="InterPro"/>
</dbReference>
<dbReference type="GO" id="GO:0046872">
    <property type="term" value="F:metal ion binding"/>
    <property type="evidence" value="ECO:0007669"/>
    <property type="project" value="InterPro"/>
</dbReference>
<evidence type="ECO:0000256" key="3">
    <source>
        <dbReference type="ARBA" id="ARBA00022729"/>
    </source>
</evidence>
<dbReference type="PANTHER" id="PTHR42953">
    <property type="entry name" value="HIGH-AFFINITY ZINC UPTAKE SYSTEM PROTEIN ZNUA-RELATED"/>
    <property type="match status" value="1"/>
</dbReference>
<proteinExistence type="inferred from homology"/>